<reference evidence="2 3" key="1">
    <citation type="journal article" date="2021" name="bioRxiv">
        <title>Chromosome-scale and haplotype-resolved genome assembly of a tetraploid potato cultivar.</title>
        <authorList>
            <person name="Sun H."/>
            <person name="Jiao W.-B."/>
            <person name="Krause K."/>
            <person name="Campoy J.A."/>
            <person name="Goel M."/>
            <person name="Folz-Donahue K."/>
            <person name="Kukat C."/>
            <person name="Huettel B."/>
            <person name="Schneeberger K."/>
        </authorList>
    </citation>
    <scope>NUCLEOTIDE SEQUENCE [LARGE SCALE GENOMIC DNA]</scope>
    <source>
        <strain evidence="2">SolTubOtavaFocal</strain>
        <tissue evidence="2">Leaves</tissue>
    </source>
</reference>
<accession>A0ABQ7VAT2</accession>
<evidence type="ECO:0000313" key="2">
    <source>
        <dbReference type="EMBL" id="KAH0760888.1"/>
    </source>
</evidence>
<feature type="region of interest" description="Disordered" evidence="1">
    <location>
        <begin position="1"/>
        <end position="42"/>
    </location>
</feature>
<gene>
    <name evidence="2" type="ORF">KY290_016961</name>
</gene>
<organism evidence="2 3">
    <name type="scientific">Solanum tuberosum</name>
    <name type="common">Potato</name>
    <dbReference type="NCBI Taxonomy" id="4113"/>
    <lineage>
        <taxon>Eukaryota</taxon>
        <taxon>Viridiplantae</taxon>
        <taxon>Streptophyta</taxon>
        <taxon>Embryophyta</taxon>
        <taxon>Tracheophyta</taxon>
        <taxon>Spermatophyta</taxon>
        <taxon>Magnoliopsida</taxon>
        <taxon>eudicotyledons</taxon>
        <taxon>Gunneridae</taxon>
        <taxon>Pentapetalae</taxon>
        <taxon>asterids</taxon>
        <taxon>lamiids</taxon>
        <taxon>Solanales</taxon>
        <taxon>Solanaceae</taxon>
        <taxon>Solanoideae</taxon>
        <taxon>Solaneae</taxon>
        <taxon>Solanum</taxon>
    </lineage>
</organism>
<dbReference type="EMBL" id="JAIVGD010000013">
    <property type="protein sequence ID" value="KAH0760888.1"/>
    <property type="molecule type" value="Genomic_DNA"/>
</dbReference>
<sequence>MEEAETQGEERNQNMEPDSGGIENTDSYCQGEQKSSKEKGHISYDDDSVLGIGLFLLSLPRIHPVKSKCVPPSNLIEIDDNIVETKKGSKWKRNVSKEQGIVSKSVKKSGSNEDFDDDIEVIAENCKARIKSFKKRSVIRGRVITGFGRNEMGELLVLLQAQGWSALFLQGNRRRKMAEVLSTILGVPNVGWCHYVKRTWPPLEGLLLALEISRRFVNDPMLEDYTRVDKRAMRPLHKLLFDIVHKIILPRKHKRTEANYLDLTLMELLISQMTTTMGLGMGSGWERFLSSFKFRLKSGKCKVQKMFLGEVDHVVIPATSRGANAPMQHLRALLTVKGEEIAALKVSHSAAMDQLHISYGLENAGLDEENSRLKEEIATTQATLETERTSNSAHLKYIVDLLAKGSPSSSSCVPPPI</sequence>
<keyword evidence="3" id="KW-1185">Reference proteome</keyword>
<protein>
    <submittedName>
        <fullName evidence="2">Uncharacterized protein</fullName>
    </submittedName>
</protein>
<feature type="compositionally biased region" description="Polar residues" evidence="1">
    <location>
        <begin position="22"/>
        <end position="33"/>
    </location>
</feature>
<dbReference type="Proteomes" id="UP000826656">
    <property type="component" value="Unassembled WGS sequence"/>
</dbReference>
<name>A0ABQ7VAT2_SOLTU</name>
<comment type="caution">
    <text evidence="2">The sequence shown here is derived from an EMBL/GenBank/DDBJ whole genome shotgun (WGS) entry which is preliminary data.</text>
</comment>
<evidence type="ECO:0000313" key="3">
    <source>
        <dbReference type="Proteomes" id="UP000826656"/>
    </source>
</evidence>
<evidence type="ECO:0000256" key="1">
    <source>
        <dbReference type="SAM" id="MobiDB-lite"/>
    </source>
</evidence>
<proteinExistence type="predicted"/>